<evidence type="ECO:0000256" key="5">
    <source>
        <dbReference type="ARBA" id="ARBA00023033"/>
    </source>
</evidence>
<evidence type="ECO:0000259" key="6">
    <source>
        <dbReference type="Pfam" id="PF01494"/>
    </source>
</evidence>
<gene>
    <name evidence="7" type="ORF">ABB55_25090</name>
</gene>
<comment type="cofactor">
    <cofactor evidence="1">
        <name>FAD</name>
        <dbReference type="ChEBI" id="CHEBI:57692"/>
    </cofactor>
</comment>
<dbReference type="PANTHER" id="PTHR13789:SF318">
    <property type="entry name" value="GERANYLGERANYL DIPHOSPHATE REDUCTASE"/>
    <property type="match status" value="1"/>
</dbReference>
<dbReference type="EMBL" id="LJYW01000001">
    <property type="protein sequence ID" value="KPL55097.1"/>
    <property type="molecule type" value="Genomic_DNA"/>
</dbReference>
<dbReference type="SUPFAM" id="SSF51905">
    <property type="entry name" value="FAD/NAD(P)-binding domain"/>
    <property type="match status" value="1"/>
</dbReference>
<evidence type="ECO:0000256" key="3">
    <source>
        <dbReference type="ARBA" id="ARBA00022827"/>
    </source>
</evidence>
<dbReference type="Gene3D" id="3.50.50.60">
    <property type="entry name" value="FAD/NAD(P)-binding domain"/>
    <property type="match status" value="1"/>
</dbReference>
<dbReference type="InterPro" id="IPR050493">
    <property type="entry name" value="FAD-dep_Monooxygenase_BioMet"/>
</dbReference>
<dbReference type="PRINTS" id="PR00420">
    <property type="entry name" value="RNGMNOXGNASE"/>
</dbReference>
<dbReference type="Pfam" id="PF01494">
    <property type="entry name" value="FAD_binding_3"/>
    <property type="match status" value="1"/>
</dbReference>
<sequence length="397" mass="42622">MAAQRRLVVVGAGIGGLTAALALARRGHRVTVLERSAVLAEVGAGLQISPNASRILVELGLKSRLEAQAVTPDSLRIHSTRAGGEIARMPLGPPIAARFGAPYWVVHRADLQNALAAEVAALPSVSIRLGIAVKRIEAEPGRVVVAIEQDGRPDAIEADGVVGADGVWSMIRTGTLGAPPARYTGRMALRATIPIDETPPDYRNAVGLWMAPRAHLVHYPIAGGRLLNLVAVTEAAWEDDNWSVPVEREAVVRRFDPVSGTRWPDIARALILAPQHWTGWALAGIRPDFDWTSGPVTLLGDAAHATLPFAAQGACMAIEDAAVLARCLDRHAEVADGFAAYEKARKRRTTAIWDQAVSNGRIYHMGDALALFRDTGIGLAGRRLIDRQAWIYGWKPD</sequence>
<keyword evidence="2" id="KW-0285">Flavoprotein</keyword>
<reference evidence="7 8" key="1">
    <citation type="submission" date="2015-09" db="EMBL/GenBank/DDBJ databases">
        <authorList>
            <consortium name="Swine Surveillance"/>
        </authorList>
    </citation>
    <scope>NUCLEOTIDE SEQUENCE [LARGE SCALE GENOMIC DNA]</scope>
    <source>
        <strain evidence="7 8">16</strain>
    </source>
</reference>
<reference evidence="7 8" key="2">
    <citation type="submission" date="2015-10" db="EMBL/GenBank/DDBJ databases">
        <title>Draft Genome Sequence of Prosthecomicrobium hirschii ATCC 27832.</title>
        <authorList>
            <person name="Daniel J."/>
            <person name="Givan S.A."/>
            <person name="Brun Y.V."/>
            <person name="Brown P.J."/>
        </authorList>
    </citation>
    <scope>NUCLEOTIDE SEQUENCE [LARGE SCALE GENOMIC DNA]</scope>
    <source>
        <strain evidence="7 8">16</strain>
    </source>
</reference>
<evidence type="ECO:0000313" key="8">
    <source>
        <dbReference type="Proteomes" id="UP000048984"/>
    </source>
</evidence>
<evidence type="ECO:0000256" key="2">
    <source>
        <dbReference type="ARBA" id="ARBA00022630"/>
    </source>
</evidence>
<keyword evidence="3" id="KW-0274">FAD</keyword>
<dbReference type="InterPro" id="IPR036188">
    <property type="entry name" value="FAD/NAD-bd_sf"/>
</dbReference>
<name>A0A0N8GFS0_9HYPH</name>
<accession>A0A0N8GFS0</accession>
<evidence type="ECO:0000256" key="1">
    <source>
        <dbReference type="ARBA" id="ARBA00001974"/>
    </source>
</evidence>
<feature type="domain" description="FAD-binding" evidence="6">
    <location>
        <begin position="8"/>
        <end position="355"/>
    </location>
</feature>
<evidence type="ECO:0000313" key="7">
    <source>
        <dbReference type="EMBL" id="KPL55097.1"/>
    </source>
</evidence>
<dbReference type="STRING" id="665126.ABB55_25090"/>
<keyword evidence="5" id="KW-0503">Monooxygenase</keyword>
<dbReference type="RefSeq" id="WP_054361264.1">
    <property type="nucleotide sequence ID" value="NZ_JAPCYQ010000001.1"/>
</dbReference>
<comment type="caution">
    <text evidence="7">The sequence shown here is derived from an EMBL/GenBank/DDBJ whole genome shotgun (WGS) entry which is preliminary data.</text>
</comment>
<dbReference type="AlphaFoldDB" id="A0A0N8GFS0"/>
<protein>
    <recommendedName>
        <fullName evidence="6">FAD-binding domain-containing protein</fullName>
    </recommendedName>
</protein>
<organism evidence="7 8">
    <name type="scientific">Prosthecodimorpha hirschii</name>
    <dbReference type="NCBI Taxonomy" id="665126"/>
    <lineage>
        <taxon>Bacteria</taxon>
        <taxon>Pseudomonadati</taxon>
        <taxon>Pseudomonadota</taxon>
        <taxon>Alphaproteobacteria</taxon>
        <taxon>Hyphomicrobiales</taxon>
        <taxon>Ancalomicrobiaceae</taxon>
        <taxon>Prosthecodimorpha</taxon>
    </lineage>
</organism>
<evidence type="ECO:0000256" key="4">
    <source>
        <dbReference type="ARBA" id="ARBA00023002"/>
    </source>
</evidence>
<dbReference type="GO" id="GO:0004497">
    <property type="term" value="F:monooxygenase activity"/>
    <property type="evidence" value="ECO:0007669"/>
    <property type="project" value="UniProtKB-KW"/>
</dbReference>
<proteinExistence type="predicted"/>
<dbReference type="GO" id="GO:0071949">
    <property type="term" value="F:FAD binding"/>
    <property type="evidence" value="ECO:0007669"/>
    <property type="project" value="InterPro"/>
</dbReference>
<dbReference type="PANTHER" id="PTHR13789">
    <property type="entry name" value="MONOOXYGENASE"/>
    <property type="match status" value="1"/>
</dbReference>
<dbReference type="SUPFAM" id="SSF54373">
    <property type="entry name" value="FAD-linked reductases, C-terminal domain"/>
    <property type="match status" value="1"/>
</dbReference>
<dbReference type="InterPro" id="IPR002938">
    <property type="entry name" value="FAD-bd"/>
</dbReference>
<keyword evidence="4" id="KW-0560">Oxidoreductase</keyword>
<keyword evidence="8" id="KW-1185">Reference proteome</keyword>
<dbReference type="Proteomes" id="UP000048984">
    <property type="component" value="Unassembled WGS sequence"/>
</dbReference>